<reference evidence="2 3" key="1">
    <citation type="submission" date="2016-10" db="EMBL/GenBank/DDBJ databases">
        <title>Draft genome sequences of four alkaliphilic bacteria belonging to the Anaerobacillus genus.</title>
        <authorList>
            <person name="Bassil N.M."/>
            <person name="Lloyd J.R."/>
        </authorList>
    </citation>
    <scope>NUCLEOTIDE SEQUENCE [LARGE SCALE GENOMIC DNA]</scope>
    <source>
        <strain evidence="2 3">DSM 22531</strain>
    </source>
</reference>
<dbReference type="OrthoDB" id="9911434at2"/>
<name>A0A1S2M5R4_9BACI</name>
<feature type="transmembrane region" description="Helical" evidence="1">
    <location>
        <begin position="12"/>
        <end position="31"/>
    </location>
</feature>
<gene>
    <name evidence="2" type="ORF">BKP45_10060</name>
</gene>
<dbReference type="Proteomes" id="UP000180057">
    <property type="component" value="Unassembled WGS sequence"/>
</dbReference>
<sequence length="72" mass="7986">MKGLTTYGKICVISSVIFFVFGITLLVNGIITGQYMSLTIAFLGLGFVFAGNLYLFKDFSFRKKEDEEDSIG</sequence>
<evidence type="ECO:0000256" key="1">
    <source>
        <dbReference type="SAM" id="Phobius"/>
    </source>
</evidence>
<protein>
    <submittedName>
        <fullName evidence="2">Uncharacterized protein</fullName>
    </submittedName>
</protein>
<keyword evidence="1" id="KW-1133">Transmembrane helix</keyword>
<feature type="transmembrane region" description="Helical" evidence="1">
    <location>
        <begin position="37"/>
        <end position="56"/>
    </location>
</feature>
<comment type="caution">
    <text evidence="2">The sequence shown here is derived from an EMBL/GenBank/DDBJ whole genome shotgun (WGS) entry which is preliminary data.</text>
</comment>
<accession>A0A1S2M5R4</accession>
<dbReference type="STRING" id="472963.BKP45_10060"/>
<dbReference type="EMBL" id="MLQS01000015">
    <property type="protein sequence ID" value="OIJ20122.1"/>
    <property type="molecule type" value="Genomic_DNA"/>
</dbReference>
<dbReference type="RefSeq" id="WP_071389562.1">
    <property type="nucleotide sequence ID" value="NZ_MLQS01000015.1"/>
</dbReference>
<evidence type="ECO:0000313" key="3">
    <source>
        <dbReference type="Proteomes" id="UP000180057"/>
    </source>
</evidence>
<dbReference type="AlphaFoldDB" id="A0A1S2M5R4"/>
<proteinExistence type="predicted"/>
<evidence type="ECO:0000313" key="2">
    <source>
        <dbReference type="EMBL" id="OIJ20122.1"/>
    </source>
</evidence>
<keyword evidence="1" id="KW-0472">Membrane</keyword>
<organism evidence="2 3">
    <name type="scientific">Anaerobacillus alkalidiazotrophicus</name>
    <dbReference type="NCBI Taxonomy" id="472963"/>
    <lineage>
        <taxon>Bacteria</taxon>
        <taxon>Bacillati</taxon>
        <taxon>Bacillota</taxon>
        <taxon>Bacilli</taxon>
        <taxon>Bacillales</taxon>
        <taxon>Bacillaceae</taxon>
        <taxon>Anaerobacillus</taxon>
    </lineage>
</organism>
<keyword evidence="3" id="KW-1185">Reference proteome</keyword>
<keyword evidence="1" id="KW-0812">Transmembrane</keyword>